<proteinExistence type="predicted"/>
<reference evidence="1" key="1">
    <citation type="submission" date="2014-09" db="EMBL/GenBank/DDBJ databases">
        <authorList>
            <person name="Magalhaes I.L.F."/>
            <person name="Oliveira U."/>
            <person name="Santos F.R."/>
            <person name="Vidigal T.H.D.A."/>
            <person name="Brescovit A.D."/>
            <person name="Santos A.J."/>
        </authorList>
    </citation>
    <scope>NUCLEOTIDE SEQUENCE</scope>
    <source>
        <tissue evidence="1">Shoot tissue taken approximately 20 cm above the soil surface</tissue>
    </source>
</reference>
<accession>A0A0A9AM41</accession>
<dbReference type="AlphaFoldDB" id="A0A0A9AM41"/>
<protein>
    <submittedName>
        <fullName evidence="1">Uncharacterized protein</fullName>
    </submittedName>
</protein>
<evidence type="ECO:0000313" key="1">
    <source>
        <dbReference type="EMBL" id="JAD48112.1"/>
    </source>
</evidence>
<organism evidence="1">
    <name type="scientific">Arundo donax</name>
    <name type="common">Giant reed</name>
    <name type="synonym">Donax arundinaceus</name>
    <dbReference type="NCBI Taxonomy" id="35708"/>
    <lineage>
        <taxon>Eukaryota</taxon>
        <taxon>Viridiplantae</taxon>
        <taxon>Streptophyta</taxon>
        <taxon>Embryophyta</taxon>
        <taxon>Tracheophyta</taxon>
        <taxon>Spermatophyta</taxon>
        <taxon>Magnoliopsida</taxon>
        <taxon>Liliopsida</taxon>
        <taxon>Poales</taxon>
        <taxon>Poaceae</taxon>
        <taxon>PACMAD clade</taxon>
        <taxon>Arundinoideae</taxon>
        <taxon>Arundineae</taxon>
        <taxon>Arundo</taxon>
    </lineage>
</organism>
<dbReference type="EMBL" id="GBRH01249783">
    <property type="protein sequence ID" value="JAD48112.1"/>
    <property type="molecule type" value="Transcribed_RNA"/>
</dbReference>
<sequence length="99" mass="11521">MNRPLKHLKLIKRMLRPWQLFSKITRPKHLLLPALRAWPLAGSWHSSPHPVQLEMLSLQPNWPVDWTCLHLTACTTRRTGKLSRMQATTLGRAPKLMVQ</sequence>
<name>A0A0A9AM41_ARUDO</name>
<reference evidence="1" key="2">
    <citation type="journal article" date="2015" name="Data Brief">
        <title>Shoot transcriptome of the giant reed, Arundo donax.</title>
        <authorList>
            <person name="Barrero R.A."/>
            <person name="Guerrero F.D."/>
            <person name="Moolhuijzen P."/>
            <person name="Goolsby J.A."/>
            <person name="Tidwell J."/>
            <person name="Bellgard S.E."/>
            <person name="Bellgard M.I."/>
        </authorList>
    </citation>
    <scope>NUCLEOTIDE SEQUENCE</scope>
    <source>
        <tissue evidence="1">Shoot tissue taken approximately 20 cm above the soil surface</tissue>
    </source>
</reference>